<feature type="transmembrane region" description="Helical" evidence="1">
    <location>
        <begin position="40"/>
        <end position="63"/>
    </location>
</feature>
<dbReference type="Proteomes" id="UP001550378">
    <property type="component" value="Unassembled WGS sequence"/>
</dbReference>
<proteinExistence type="predicted"/>
<accession>A0ABV2W4D9</accession>
<gene>
    <name evidence="2" type="ORF">ABZ508_13700</name>
</gene>
<name>A0ABV2W4D9_9ACTN</name>
<feature type="transmembrane region" description="Helical" evidence="1">
    <location>
        <begin position="69"/>
        <end position="88"/>
    </location>
</feature>
<sequence length="196" mass="21430">MRDMTAVSAEAGWLLLVGLAVVGVMVVLADGHLRWYPTGLLQWCMVIGLAPGPYGILLGSGLIPQAETPAVRIVMLVGWSVGVWFAVWRGRQAVVGIWADRQLVRILSDLNALPRVTALHRRAEGADGREPLLQEARTALGRHRGRAALLSFQKLLEQMETDHHTSEEWTDLRSQIRALVTNFVAGSKTSEAPPVA</sequence>
<keyword evidence="1" id="KW-0472">Membrane</keyword>
<keyword evidence="1" id="KW-1133">Transmembrane helix</keyword>
<keyword evidence="3" id="KW-1185">Reference proteome</keyword>
<comment type="caution">
    <text evidence="2">The sequence shown here is derived from an EMBL/GenBank/DDBJ whole genome shotgun (WGS) entry which is preliminary data.</text>
</comment>
<evidence type="ECO:0000256" key="1">
    <source>
        <dbReference type="SAM" id="Phobius"/>
    </source>
</evidence>
<evidence type="ECO:0000313" key="2">
    <source>
        <dbReference type="EMBL" id="MEU0708403.1"/>
    </source>
</evidence>
<dbReference type="RefSeq" id="WP_359805709.1">
    <property type="nucleotide sequence ID" value="NZ_JBEXZO010000028.1"/>
</dbReference>
<keyword evidence="1" id="KW-0812">Transmembrane</keyword>
<evidence type="ECO:0008006" key="4">
    <source>
        <dbReference type="Google" id="ProtNLM"/>
    </source>
</evidence>
<dbReference type="EMBL" id="JBEXZR010000010">
    <property type="protein sequence ID" value="MEU0708403.1"/>
    <property type="molecule type" value="Genomic_DNA"/>
</dbReference>
<reference evidence="2 3" key="1">
    <citation type="submission" date="2024-06" db="EMBL/GenBank/DDBJ databases">
        <title>The Natural Products Discovery Center: Release of the First 8490 Sequenced Strains for Exploring Actinobacteria Biosynthetic Diversity.</title>
        <authorList>
            <person name="Kalkreuter E."/>
            <person name="Kautsar S.A."/>
            <person name="Yang D."/>
            <person name="Bader C.D."/>
            <person name="Teijaro C.N."/>
            <person name="Fluegel L."/>
            <person name="Davis C.M."/>
            <person name="Simpson J.R."/>
            <person name="Lauterbach L."/>
            <person name="Steele A.D."/>
            <person name="Gui C."/>
            <person name="Meng S."/>
            <person name="Li G."/>
            <person name="Viehrig K."/>
            <person name="Ye F."/>
            <person name="Su P."/>
            <person name="Kiefer A.F."/>
            <person name="Nichols A."/>
            <person name="Cepeda A.J."/>
            <person name="Yan W."/>
            <person name="Fan B."/>
            <person name="Jiang Y."/>
            <person name="Adhikari A."/>
            <person name="Zheng C.-J."/>
            <person name="Schuster L."/>
            <person name="Cowan T.M."/>
            <person name="Smanski M.J."/>
            <person name="Chevrette M.G."/>
            <person name="De Carvalho L.P.S."/>
            <person name="Shen B."/>
        </authorList>
    </citation>
    <scope>NUCLEOTIDE SEQUENCE [LARGE SCALE GENOMIC DNA]</scope>
    <source>
        <strain evidence="2 3">NPDC006337</strain>
    </source>
</reference>
<feature type="transmembrane region" description="Helical" evidence="1">
    <location>
        <begin position="12"/>
        <end position="33"/>
    </location>
</feature>
<protein>
    <recommendedName>
        <fullName evidence="4">Integral membrane protein</fullName>
    </recommendedName>
</protein>
<evidence type="ECO:0000313" key="3">
    <source>
        <dbReference type="Proteomes" id="UP001550378"/>
    </source>
</evidence>
<organism evidence="2 3">
    <name type="scientific">Streptomyces lavendulocolor</name>
    <dbReference type="NCBI Taxonomy" id="67316"/>
    <lineage>
        <taxon>Bacteria</taxon>
        <taxon>Bacillati</taxon>
        <taxon>Actinomycetota</taxon>
        <taxon>Actinomycetes</taxon>
        <taxon>Kitasatosporales</taxon>
        <taxon>Streptomycetaceae</taxon>
        <taxon>Streptomyces</taxon>
    </lineage>
</organism>